<accession>A0ABT0AQV4</accession>
<dbReference type="EMBL" id="JAAECS010000002">
    <property type="protein sequence ID" value="MCJ1989093.1"/>
    <property type="molecule type" value="Genomic_DNA"/>
</dbReference>
<dbReference type="RefSeq" id="WP_244034241.1">
    <property type="nucleotide sequence ID" value="NZ_JAAECS010000002.1"/>
</dbReference>
<evidence type="ECO:0000313" key="1">
    <source>
        <dbReference type="EMBL" id="MCJ1989093.1"/>
    </source>
</evidence>
<sequence length="284" mass="32840">MLSKKIYKPMKREVVEDTAYGVGFFEGILKVIPEDVIFESFQEITGNGWITPDSTIPEIKNIVVTESIRRMTYQEFNEVASYLFSYPQAQRDKDQALIVQTVEITEAKYQEFQDAIRELMQIKTEAIDLLKNKQPEDSVIRFDLTPEEIQLKEIAEDQIAYLKSQELWEIGSVDYYEFGFMSNDLIDSLLADKERAYGEESDRTDYESYFGWFKAGGEVSNTLVAMPGTCLVDDLVFGDVNLQEDFREEVDSIEFKKLINSLRQLEDNKLQDLDKNNEAGRLSK</sequence>
<protein>
    <submittedName>
        <fullName evidence="1">Uncharacterized protein</fullName>
    </submittedName>
</protein>
<organism evidence="1 2">
    <name type="scientific">Pseudolactococcus carnosus</name>
    <dbReference type="NCBI Taxonomy" id="2749961"/>
    <lineage>
        <taxon>Bacteria</taxon>
        <taxon>Bacillati</taxon>
        <taxon>Bacillota</taxon>
        <taxon>Bacilli</taxon>
        <taxon>Lactobacillales</taxon>
        <taxon>Streptococcaceae</taxon>
        <taxon>Pseudolactococcus</taxon>
    </lineage>
</organism>
<keyword evidence="2" id="KW-1185">Reference proteome</keyword>
<name>A0ABT0AQV4_9LACT</name>
<proteinExistence type="predicted"/>
<gene>
    <name evidence="1" type="ORF">GYN21_02565</name>
</gene>
<evidence type="ECO:0000313" key="2">
    <source>
        <dbReference type="Proteomes" id="UP001522450"/>
    </source>
</evidence>
<dbReference type="Proteomes" id="UP001522450">
    <property type="component" value="Unassembled WGS sequence"/>
</dbReference>
<reference evidence="1 2" key="1">
    <citation type="journal article" date="2022" name="Microbiol. Res.">
        <title>Comparative genome analysis, predicted lifestyle and antimicrobial strategies of Lactococcus carnosus and Lactococcus paracarnosus isolated from meat.</title>
        <authorList>
            <person name="Werum V."/>
            <person name="Ehrmann M."/>
            <person name="Vogel R."/>
            <person name="Hilgarth M."/>
        </authorList>
    </citation>
    <scope>NUCLEOTIDE SEQUENCE [LARGE SCALE GENOMIC DNA]</scope>
    <source>
        <strain evidence="1 2">TMW22177</strain>
    </source>
</reference>
<comment type="caution">
    <text evidence="1">The sequence shown here is derived from an EMBL/GenBank/DDBJ whole genome shotgun (WGS) entry which is preliminary data.</text>
</comment>